<feature type="domain" description="AFP-like" evidence="1">
    <location>
        <begin position="291"/>
        <end position="347"/>
    </location>
</feature>
<dbReference type="InterPro" id="IPR013785">
    <property type="entry name" value="Aldolase_TIM"/>
</dbReference>
<sequence length="347" mass="38172">MKIKIGGKLIGAGNPCFIIAEAGVNHNGKLSLAKKLIDKAKEAGVDAVKFQTFKAENIVTKEAKQAKYQTKNIGKKESQFAMLKRLELSYADFRNLKKYCARKKIIFLSTPHSSKEDVDIVAELCPVIKIASGDLTNLPFLKYIAKKDLPIILSTGMANLREVKEAVKTILSINKKIILLHCTTNYPTPVNEVNLRAMFTMGEEFNLPVGYSDHTQGMEVSLAAAAMGACVIEKHFTLNKKLPGPDHKASLGPEELKAMVRGIRNIQAALGDGTKKPTPSEMETAKVARKSIVAAKNIKKGTEIREDMLAIKRPGTGIAPKYFSKILGKKAKKDIKKDSLINWEQLL</sequence>
<dbReference type="PROSITE" id="PS50844">
    <property type="entry name" value="AFP_LIKE"/>
    <property type="match status" value="1"/>
</dbReference>
<dbReference type="Proteomes" id="UP000176406">
    <property type="component" value="Unassembled WGS sequence"/>
</dbReference>
<dbReference type="SUPFAM" id="SSF51569">
    <property type="entry name" value="Aldolase"/>
    <property type="match status" value="1"/>
</dbReference>
<protein>
    <submittedName>
        <fullName evidence="2">N-acetylneuraminate synthase</fullName>
    </submittedName>
</protein>
<dbReference type="GO" id="GO:0016051">
    <property type="term" value="P:carbohydrate biosynthetic process"/>
    <property type="evidence" value="ECO:0007669"/>
    <property type="project" value="InterPro"/>
</dbReference>
<dbReference type="InterPro" id="IPR020007">
    <property type="entry name" value="NeuB/NeuA"/>
</dbReference>
<dbReference type="InterPro" id="IPR036732">
    <property type="entry name" value="AFP_Neu5c_C_sf"/>
</dbReference>
<dbReference type="PANTHER" id="PTHR42966">
    <property type="entry name" value="N-ACETYLNEURAMINATE SYNTHASE"/>
    <property type="match status" value="1"/>
</dbReference>
<dbReference type="SUPFAM" id="SSF51269">
    <property type="entry name" value="AFP III-like domain"/>
    <property type="match status" value="1"/>
</dbReference>
<accession>A0A1G2ECC3</accession>
<dbReference type="AlphaFoldDB" id="A0A1G2ECC3"/>
<reference evidence="2 3" key="1">
    <citation type="journal article" date="2016" name="Nat. Commun.">
        <title>Thousands of microbial genomes shed light on interconnected biogeochemical processes in an aquifer system.</title>
        <authorList>
            <person name="Anantharaman K."/>
            <person name="Brown C.T."/>
            <person name="Hug L.A."/>
            <person name="Sharon I."/>
            <person name="Castelle C.J."/>
            <person name="Probst A.J."/>
            <person name="Thomas B.C."/>
            <person name="Singh A."/>
            <person name="Wilkins M.J."/>
            <person name="Karaoz U."/>
            <person name="Brodie E.L."/>
            <person name="Williams K.H."/>
            <person name="Hubbard S.S."/>
            <person name="Banfield J.F."/>
        </authorList>
    </citation>
    <scope>NUCLEOTIDE SEQUENCE [LARGE SCALE GENOMIC DNA]</scope>
</reference>
<evidence type="ECO:0000313" key="2">
    <source>
        <dbReference type="EMBL" id="OGZ22930.1"/>
    </source>
</evidence>
<dbReference type="NCBIfam" id="TIGR03569">
    <property type="entry name" value="NeuB_NnaB"/>
    <property type="match status" value="1"/>
</dbReference>
<name>A0A1G2ECC3_9BACT</name>
<evidence type="ECO:0000313" key="3">
    <source>
        <dbReference type="Proteomes" id="UP000176406"/>
    </source>
</evidence>
<dbReference type="InterPro" id="IPR006190">
    <property type="entry name" value="SAF_AFP_Neu5Ac"/>
</dbReference>
<dbReference type="Gene3D" id="3.90.1210.10">
    <property type="entry name" value="Antifreeze-like/N-acetylneuraminic acid synthase C-terminal domain"/>
    <property type="match status" value="1"/>
</dbReference>
<gene>
    <name evidence="2" type="ORF">A3A08_02680</name>
</gene>
<dbReference type="Pfam" id="PF08666">
    <property type="entry name" value="SAF"/>
    <property type="match status" value="1"/>
</dbReference>
<evidence type="ECO:0000259" key="1">
    <source>
        <dbReference type="PROSITE" id="PS50844"/>
    </source>
</evidence>
<dbReference type="PANTHER" id="PTHR42966:SF1">
    <property type="entry name" value="SIALIC ACID SYNTHASE"/>
    <property type="match status" value="1"/>
</dbReference>
<dbReference type="Pfam" id="PF03102">
    <property type="entry name" value="NeuB"/>
    <property type="match status" value="1"/>
</dbReference>
<dbReference type="SMART" id="SM00858">
    <property type="entry name" value="SAF"/>
    <property type="match status" value="1"/>
</dbReference>
<organism evidence="2 3">
    <name type="scientific">Candidatus Nealsonbacteria bacterium RIFCSPLOWO2_01_FULL_41_9</name>
    <dbReference type="NCBI Taxonomy" id="1801671"/>
    <lineage>
        <taxon>Bacteria</taxon>
        <taxon>Candidatus Nealsoniibacteriota</taxon>
    </lineage>
</organism>
<dbReference type="InterPro" id="IPR051690">
    <property type="entry name" value="PseI-like"/>
</dbReference>
<dbReference type="EMBL" id="MHMG01000031">
    <property type="protein sequence ID" value="OGZ22930.1"/>
    <property type="molecule type" value="Genomic_DNA"/>
</dbReference>
<dbReference type="GO" id="GO:0047444">
    <property type="term" value="F:N-acylneuraminate-9-phosphate synthase activity"/>
    <property type="evidence" value="ECO:0007669"/>
    <property type="project" value="TreeGrafter"/>
</dbReference>
<comment type="caution">
    <text evidence="2">The sequence shown here is derived from an EMBL/GenBank/DDBJ whole genome shotgun (WGS) entry which is preliminary data.</text>
</comment>
<dbReference type="Gene3D" id="3.20.20.70">
    <property type="entry name" value="Aldolase class I"/>
    <property type="match status" value="1"/>
</dbReference>
<proteinExistence type="predicted"/>
<dbReference type="CDD" id="cd11615">
    <property type="entry name" value="SAF_NeuB_like"/>
    <property type="match status" value="1"/>
</dbReference>
<dbReference type="InterPro" id="IPR013974">
    <property type="entry name" value="SAF"/>
</dbReference>
<dbReference type="InterPro" id="IPR013132">
    <property type="entry name" value="PseI/NeuA/B-like_N"/>
</dbReference>
<dbReference type="InterPro" id="IPR057736">
    <property type="entry name" value="SAF_PseI/NeuA/NeuB"/>
</dbReference>